<dbReference type="AlphaFoldDB" id="A0AAN0YNM0"/>
<keyword evidence="4 6" id="KW-0472">Membrane</keyword>
<dbReference type="GO" id="GO:0016020">
    <property type="term" value="C:membrane"/>
    <property type="evidence" value="ECO:0007669"/>
    <property type="project" value="UniProtKB-SubCell"/>
</dbReference>
<evidence type="ECO:0000256" key="2">
    <source>
        <dbReference type="ARBA" id="ARBA00022692"/>
    </source>
</evidence>
<evidence type="ECO:0000256" key="5">
    <source>
        <dbReference type="ARBA" id="ARBA00023600"/>
    </source>
</evidence>
<reference evidence="8" key="1">
    <citation type="journal article" date="2016" name="Genome Announc.">
        <title>Complete Genome Sequence of Geobacillus thermoglucosidasius NCIMB 11955, the Progenitor of a Bioethanol Production Strain.</title>
        <authorList>
            <person name="Sheng L."/>
            <person name="Zhang Y."/>
            <person name="Minton N.P."/>
        </authorList>
    </citation>
    <scope>NUCLEOTIDE SEQUENCE [LARGE SCALE GENOMIC DNA]</scope>
    <source>
        <strain evidence="8">NCIMB 11955</strain>
    </source>
</reference>
<evidence type="ECO:0000256" key="6">
    <source>
        <dbReference type="SAM" id="Phobius"/>
    </source>
</evidence>
<keyword evidence="8" id="KW-1185">Reference proteome</keyword>
<proteinExistence type="inferred from homology"/>
<evidence type="ECO:0000256" key="1">
    <source>
        <dbReference type="ARBA" id="ARBA00004141"/>
    </source>
</evidence>
<comment type="similarity">
    <text evidence="5">Belongs to the bacteriophage holin family. Cp-1 holin subfamily.</text>
</comment>
<feature type="transmembrane region" description="Helical" evidence="6">
    <location>
        <begin position="7"/>
        <end position="26"/>
    </location>
</feature>
<keyword evidence="2 6" id="KW-0812">Transmembrane</keyword>
<protein>
    <submittedName>
        <fullName evidence="7">Holin</fullName>
    </submittedName>
</protein>
<organism evidence="7 8">
    <name type="scientific">Parageobacillus thermoglucosidasius</name>
    <name type="common">Geobacillus thermoglucosidasius</name>
    <dbReference type="NCBI Taxonomy" id="1426"/>
    <lineage>
        <taxon>Bacteria</taxon>
        <taxon>Bacillati</taxon>
        <taxon>Bacillota</taxon>
        <taxon>Bacilli</taxon>
        <taxon>Bacillales</taxon>
        <taxon>Anoxybacillaceae</taxon>
        <taxon>Parageobacillus</taxon>
    </lineage>
</organism>
<gene>
    <name evidence="7" type="ORF">BCV53_10830</name>
</gene>
<dbReference type="NCBIfam" id="TIGR01593">
    <property type="entry name" value="holin_tox_secr"/>
    <property type="match status" value="1"/>
</dbReference>
<dbReference type="GeneID" id="56925949"/>
<evidence type="ECO:0000313" key="8">
    <source>
        <dbReference type="Proteomes" id="UP000093052"/>
    </source>
</evidence>
<evidence type="ECO:0000256" key="4">
    <source>
        <dbReference type="ARBA" id="ARBA00023136"/>
    </source>
</evidence>
<dbReference type="KEGG" id="ptl:AOT13_10815"/>
<dbReference type="RefSeq" id="WP_042385573.1">
    <property type="nucleotide sequence ID" value="NZ_CP012712.1"/>
</dbReference>
<name>A0AAN0YNM0_PARTM</name>
<evidence type="ECO:0000256" key="3">
    <source>
        <dbReference type="ARBA" id="ARBA00022989"/>
    </source>
</evidence>
<dbReference type="Pfam" id="PF05105">
    <property type="entry name" value="Phage_holin_4_1"/>
    <property type="match status" value="1"/>
</dbReference>
<dbReference type="EMBL" id="CP016622">
    <property type="protein sequence ID" value="ANZ30547.1"/>
    <property type="molecule type" value="Genomic_DNA"/>
</dbReference>
<dbReference type="Proteomes" id="UP000093052">
    <property type="component" value="Chromosome"/>
</dbReference>
<dbReference type="InterPro" id="IPR006480">
    <property type="entry name" value="Phage_holin_4_1"/>
</dbReference>
<accession>A0AAN0YNM0</accession>
<comment type="subcellular location">
    <subcellularLocation>
        <location evidence="1">Membrane</location>
        <topology evidence="1">Multi-pass membrane protein</topology>
    </subcellularLocation>
</comment>
<keyword evidence="3 6" id="KW-1133">Transmembrane helix</keyword>
<sequence>MERLDVAFKTGAATIGGMVVFFFGGWMIPLRILVSLSIVDYVSGLIAGAVEKKLSSKVGFKIAKKVMMFTLVATGNLVDIAIGKGHVFRDAVIFFYMGNEILSILESAGRIGLPIPEQLRSAIEILKGKEKRQR</sequence>
<evidence type="ECO:0000313" key="7">
    <source>
        <dbReference type="EMBL" id="ANZ30547.1"/>
    </source>
</evidence>